<name>A0A1S3TT13_VIGRR</name>
<feature type="binding site" evidence="14">
    <location>
        <position position="102"/>
    </location>
    <ligand>
        <name>ATP</name>
        <dbReference type="ChEBI" id="CHEBI:30616"/>
    </ligand>
</feature>
<evidence type="ECO:0000256" key="4">
    <source>
        <dbReference type="ARBA" id="ARBA00022692"/>
    </source>
</evidence>
<evidence type="ECO:0000256" key="8">
    <source>
        <dbReference type="ARBA" id="ARBA00022777"/>
    </source>
</evidence>
<reference evidence="18" key="1">
    <citation type="journal article" date="2014" name="Nat. Commun.">
        <title>Genome sequence of mungbean and insights into evolution within Vigna species.</title>
        <authorList>
            <person name="Kang Y.J."/>
            <person name="Kim S.K."/>
            <person name="Kim M.Y."/>
            <person name="Lestari P."/>
            <person name="Kim K.H."/>
            <person name="Ha B.K."/>
            <person name="Jun T.H."/>
            <person name="Hwang W.J."/>
            <person name="Lee T."/>
            <person name="Lee J."/>
            <person name="Shim S."/>
            <person name="Yoon M.Y."/>
            <person name="Jang Y.E."/>
            <person name="Han K.S."/>
            <person name="Taeprayoon P."/>
            <person name="Yoon N."/>
            <person name="Somta P."/>
            <person name="Tanya P."/>
            <person name="Kim K.S."/>
            <person name="Gwag J.G."/>
            <person name="Moon J.K."/>
            <person name="Lee Y.H."/>
            <person name="Park B.S."/>
            <person name="Bombarely A."/>
            <person name="Doyle J.J."/>
            <person name="Jackson S.A."/>
            <person name="Schafleitner R."/>
            <person name="Srinives P."/>
            <person name="Varshney R.K."/>
            <person name="Lee S.H."/>
        </authorList>
    </citation>
    <scope>NUCLEOTIDE SEQUENCE [LARGE SCALE GENOMIC DNA]</scope>
    <source>
        <strain evidence="18">cv. VC1973A</strain>
    </source>
</reference>
<proteinExistence type="inferred from homology"/>
<evidence type="ECO:0000313" key="18">
    <source>
        <dbReference type="Proteomes" id="UP000087766"/>
    </source>
</evidence>
<dbReference type="InterPro" id="IPR008271">
    <property type="entry name" value="Ser/Thr_kinase_AS"/>
</dbReference>
<evidence type="ECO:0000256" key="14">
    <source>
        <dbReference type="PROSITE-ProRule" id="PRU10141"/>
    </source>
</evidence>
<dbReference type="CDD" id="cd14066">
    <property type="entry name" value="STKc_IRAK"/>
    <property type="match status" value="1"/>
</dbReference>
<dbReference type="Gene3D" id="3.30.200.20">
    <property type="entry name" value="Phosphorylase Kinase, domain 1"/>
    <property type="match status" value="1"/>
</dbReference>
<dbReference type="GO" id="GO:0005886">
    <property type="term" value="C:plasma membrane"/>
    <property type="evidence" value="ECO:0007669"/>
    <property type="project" value="TreeGrafter"/>
</dbReference>
<dbReference type="PROSITE" id="PS00107">
    <property type="entry name" value="PROTEIN_KINASE_ATP"/>
    <property type="match status" value="1"/>
</dbReference>
<evidence type="ECO:0000256" key="15">
    <source>
        <dbReference type="RuleBase" id="RU000304"/>
    </source>
</evidence>
<keyword evidence="18" id="KW-1185">Reference proteome</keyword>
<sequence length="400" mass="46221">MDERKRKVSLRIWILIIVPTTVFITFIFLCYYLIKRKPKKSNKSLLRENFGKESLTLEPLQFNLATLKAATNNFSEQNRIGKGGFGEVYKGILLDGQHVAVKMLSKNSTQGAKEFKNEVSVIAKLQHRNLVTFIGFCLEEQTKILIYEYVSNKSLDYFLFDSQLSKLLSWTERYNIIKGIARGIFYLHELSRLKVIHRDLKPSNVLLDENMIPKISDFGLAKIVEINQDQVNTNKIVGTFGYMPPEYAMFGQFSEKLDVFSFGVMVLEIITGKKNLSSHKPHVPEGLLSYVWRQWRDQTWLDILDPNIKENYSEFEVTKCIQIGLLCVQQNPDVRPTMTDVLSYFSSYFNELPSSQEPAFFLNERSNPTIFPQESNINQPINNCIPFSTNKMSVSEFLPR</sequence>
<evidence type="ECO:0000256" key="12">
    <source>
        <dbReference type="ARBA" id="ARBA00023170"/>
    </source>
</evidence>
<protein>
    <submittedName>
        <fullName evidence="19">Cysteine-rich receptor-like protein kinase 31</fullName>
    </submittedName>
</protein>
<organism evidence="18 19">
    <name type="scientific">Vigna radiata var. radiata</name>
    <name type="common">Mung bean</name>
    <name type="synonym">Phaseolus aureus</name>
    <dbReference type="NCBI Taxonomy" id="3916"/>
    <lineage>
        <taxon>Eukaryota</taxon>
        <taxon>Viridiplantae</taxon>
        <taxon>Streptophyta</taxon>
        <taxon>Embryophyta</taxon>
        <taxon>Tracheophyta</taxon>
        <taxon>Spermatophyta</taxon>
        <taxon>Magnoliopsida</taxon>
        <taxon>eudicotyledons</taxon>
        <taxon>Gunneridae</taxon>
        <taxon>Pentapetalae</taxon>
        <taxon>rosids</taxon>
        <taxon>fabids</taxon>
        <taxon>Fabales</taxon>
        <taxon>Fabaceae</taxon>
        <taxon>Papilionoideae</taxon>
        <taxon>50 kb inversion clade</taxon>
        <taxon>NPAAA clade</taxon>
        <taxon>indigoferoid/millettioid clade</taxon>
        <taxon>Phaseoleae</taxon>
        <taxon>Vigna</taxon>
    </lineage>
</organism>
<evidence type="ECO:0000313" key="19">
    <source>
        <dbReference type="RefSeq" id="XP_014496926.1"/>
    </source>
</evidence>
<dbReference type="KEGG" id="vra:106758522"/>
<dbReference type="GeneID" id="106758522"/>
<evidence type="ECO:0000256" key="9">
    <source>
        <dbReference type="ARBA" id="ARBA00022840"/>
    </source>
</evidence>
<dbReference type="InterPro" id="IPR017441">
    <property type="entry name" value="Protein_kinase_ATP_BS"/>
</dbReference>
<dbReference type="Gene3D" id="1.10.510.10">
    <property type="entry name" value="Transferase(Phosphotransferase) domain 1"/>
    <property type="match status" value="1"/>
</dbReference>
<evidence type="ECO:0000256" key="3">
    <source>
        <dbReference type="ARBA" id="ARBA00022679"/>
    </source>
</evidence>
<keyword evidence="2 15" id="KW-0723">Serine/threonine-protein kinase</keyword>
<keyword evidence="4 16" id="KW-0812">Transmembrane</keyword>
<dbReference type="PROSITE" id="PS50011">
    <property type="entry name" value="PROTEIN_KINASE_DOM"/>
    <property type="match status" value="1"/>
</dbReference>
<dbReference type="SMART" id="SM00220">
    <property type="entry name" value="S_TKc"/>
    <property type="match status" value="1"/>
</dbReference>
<dbReference type="FunFam" id="1.10.510.10:FF:000129">
    <property type="entry name" value="cysteine-rich receptor-like protein kinase 10"/>
    <property type="match status" value="1"/>
</dbReference>
<dbReference type="GO" id="GO:0005524">
    <property type="term" value="F:ATP binding"/>
    <property type="evidence" value="ECO:0007669"/>
    <property type="project" value="UniProtKB-UniRule"/>
</dbReference>
<dbReference type="PANTHER" id="PTHR27002">
    <property type="entry name" value="RECEPTOR-LIKE SERINE/THREONINE-PROTEIN KINASE SD1-8"/>
    <property type="match status" value="1"/>
</dbReference>
<comment type="subcellular location">
    <subcellularLocation>
        <location evidence="1">Membrane</location>
        <topology evidence="1">Single-pass membrane protein</topology>
    </subcellularLocation>
</comment>
<evidence type="ECO:0000256" key="13">
    <source>
        <dbReference type="ARBA" id="ARBA00023180"/>
    </source>
</evidence>
<dbReference type="FunFam" id="3.30.200.20:FF:000727">
    <property type="entry name" value="Cysteine-rich RLK (RECEPTOR-like protein kinase) 23"/>
    <property type="match status" value="1"/>
</dbReference>
<dbReference type="OrthoDB" id="4062651at2759"/>
<dbReference type="PANTHER" id="PTHR27002:SF402">
    <property type="entry name" value="CYSTEINE-RICH RECEPTOR-KINASE-LIKE PROTEIN"/>
    <property type="match status" value="1"/>
</dbReference>
<keyword evidence="7 14" id="KW-0547">Nucleotide-binding</keyword>
<gene>
    <name evidence="19" type="primary">LOC106758522</name>
</gene>
<evidence type="ECO:0000256" key="10">
    <source>
        <dbReference type="ARBA" id="ARBA00022989"/>
    </source>
</evidence>
<evidence type="ECO:0000256" key="5">
    <source>
        <dbReference type="ARBA" id="ARBA00022729"/>
    </source>
</evidence>
<evidence type="ECO:0000256" key="11">
    <source>
        <dbReference type="ARBA" id="ARBA00023136"/>
    </source>
</evidence>
<keyword evidence="13" id="KW-0325">Glycoprotein</keyword>
<feature type="transmembrane region" description="Helical" evidence="16">
    <location>
        <begin position="12"/>
        <end position="34"/>
    </location>
</feature>
<keyword evidence="11 16" id="KW-0472">Membrane</keyword>
<accession>A0A1S3TT13</accession>
<keyword evidence="6" id="KW-0677">Repeat</keyword>
<keyword evidence="9 14" id="KW-0067">ATP-binding</keyword>
<dbReference type="InterPro" id="IPR000719">
    <property type="entry name" value="Prot_kinase_dom"/>
</dbReference>
<dbReference type="InterPro" id="IPR011009">
    <property type="entry name" value="Kinase-like_dom_sf"/>
</dbReference>
<dbReference type="Proteomes" id="UP000087766">
    <property type="component" value="Chromosome 4"/>
</dbReference>
<feature type="domain" description="Protein kinase" evidence="17">
    <location>
        <begin position="74"/>
        <end position="349"/>
    </location>
</feature>
<dbReference type="PROSITE" id="PS00108">
    <property type="entry name" value="PROTEIN_KINASE_ST"/>
    <property type="match status" value="1"/>
</dbReference>
<evidence type="ECO:0000256" key="2">
    <source>
        <dbReference type="ARBA" id="ARBA00022527"/>
    </source>
</evidence>
<evidence type="ECO:0000256" key="6">
    <source>
        <dbReference type="ARBA" id="ARBA00022737"/>
    </source>
</evidence>
<dbReference type="STRING" id="3916.A0A1S3TT13"/>
<reference evidence="19" key="2">
    <citation type="submission" date="2025-08" db="UniProtKB">
        <authorList>
            <consortium name="RefSeq"/>
        </authorList>
    </citation>
    <scope>IDENTIFICATION</scope>
    <source>
        <tissue evidence="19">Leaf</tissue>
    </source>
</reference>
<dbReference type="SUPFAM" id="SSF56112">
    <property type="entry name" value="Protein kinase-like (PK-like)"/>
    <property type="match status" value="1"/>
</dbReference>
<evidence type="ECO:0000256" key="7">
    <source>
        <dbReference type="ARBA" id="ARBA00022741"/>
    </source>
</evidence>
<keyword evidence="10 16" id="KW-1133">Transmembrane helix</keyword>
<keyword evidence="3" id="KW-0808">Transferase</keyword>
<keyword evidence="5" id="KW-0732">Signal</keyword>
<keyword evidence="12" id="KW-0675">Receptor</keyword>
<evidence type="ECO:0000256" key="1">
    <source>
        <dbReference type="ARBA" id="ARBA00004167"/>
    </source>
</evidence>
<dbReference type="GO" id="GO:0004674">
    <property type="term" value="F:protein serine/threonine kinase activity"/>
    <property type="evidence" value="ECO:0007669"/>
    <property type="project" value="UniProtKB-KW"/>
</dbReference>
<keyword evidence="8" id="KW-0418">Kinase</keyword>
<dbReference type="AlphaFoldDB" id="A0A1S3TT13"/>
<dbReference type="RefSeq" id="XP_014496926.1">
    <property type="nucleotide sequence ID" value="XM_014641440.1"/>
</dbReference>
<dbReference type="Pfam" id="PF00069">
    <property type="entry name" value="Pkinase"/>
    <property type="match status" value="1"/>
</dbReference>
<comment type="similarity">
    <text evidence="15">Belongs to the protein kinase superfamily.</text>
</comment>
<evidence type="ECO:0000259" key="17">
    <source>
        <dbReference type="PROSITE" id="PS50011"/>
    </source>
</evidence>
<evidence type="ECO:0000256" key="16">
    <source>
        <dbReference type="SAM" id="Phobius"/>
    </source>
</evidence>
<dbReference type="GO" id="GO:0042742">
    <property type="term" value="P:defense response to bacterium"/>
    <property type="evidence" value="ECO:0007669"/>
    <property type="project" value="TreeGrafter"/>
</dbReference>